<dbReference type="Gene3D" id="3.30.40.10">
    <property type="entry name" value="Zinc/RING finger domain, C3HC4 (zinc finger)"/>
    <property type="match status" value="1"/>
</dbReference>
<dbReference type="InterPro" id="IPR036431">
    <property type="entry name" value="ARID_dom_sf"/>
</dbReference>
<feature type="compositionally biased region" description="Basic and acidic residues" evidence="12">
    <location>
        <begin position="223"/>
        <end position="258"/>
    </location>
</feature>
<evidence type="ECO:0000259" key="14">
    <source>
        <dbReference type="PROSITE" id="PS51011"/>
    </source>
</evidence>
<dbReference type="Pfam" id="PF00628">
    <property type="entry name" value="PHD"/>
    <property type="match status" value="1"/>
</dbReference>
<evidence type="ECO:0000259" key="13">
    <source>
        <dbReference type="PROSITE" id="PS50016"/>
    </source>
</evidence>
<dbReference type="GO" id="GO:0003677">
    <property type="term" value="F:DNA binding"/>
    <property type="evidence" value="ECO:0007669"/>
    <property type="project" value="InterPro"/>
</dbReference>
<dbReference type="GO" id="GO:0000785">
    <property type="term" value="C:chromatin"/>
    <property type="evidence" value="ECO:0007669"/>
    <property type="project" value="TreeGrafter"/>
</dbReference>
<dbReference type="InterPro" id="IPR048615">
    <property type="entry name" value="KDM5_C-hel"/>
</dbReference>
<dbReference type="InterPro" id="IPR003347">
    <property type="entry name" value="JmjC_dom"/>
</dbReference>
<dbReference type="InterPro" id="IPR011011">
    <property type="entry name" value="Znf_FYVE_PHD"/>
</dbReference>
<dbReference type="PROSITE" id="PS50016">
    <property type="entry name" value="ZF_PHD_2"/>
    <property type="match status" value="1"/>
</dbReference>
<reference evidence="17" key="1">
    <citation type="submission" date="2014-02" db="EMBL/GenBank/DDBJ databases">
        <authorList>
            <person name="Genoscope - CEA"/>
        </authorList>
    </citation>
    <scope>NUCLEOTIDE SEQUENCE</scope>
    <source>
        <strain evidence="17">LS3</strain>
    </source>
</reference>
<dbReference type="InterPro" id="IPR001965">
    <property type="entry name" value="Znf_PHD"/>
</dbReference>
<keyword evidence="8" id="KW-0408">Iron</keyword>
<evidence type="ECO:0000256" key="5">
    <source>
        <dbReference type="ARBA" id="ARBA00022771"/>
    </source>
</evidence>
<name>A0A060T5J9_BLAAD</name>
<evidence type="ECO:0000256" key="4">
    <source>
        <dbReference type="ARBA" id="ARBA00022723"/>
    </source>
</evidence>
<dbReference type="Pfam" id="PF02375">
    <property type="entry name" value="JmjN"/>
    <property type="match status" value="1"/>
</dbReference>
<feature type="domain" description="ARID" evidence="14">
    <location>
        <begin position="100"/>
        <end position="192"/>
    </location>
</feature>
<keyword evidence="6" id="KW-0862">Zinc</keyword>
<feature type="domain" description="PHD-type" evidence="13">
    <location>
        <begin position="329"/>
        <end position="386"/>
    </location>
</feature>
<comment type="subcellular location">
    <subcellularLocation>
        <location evidence="1">Nucleus</location>
    </subcellularLocation>
</comment>
<dbReference type="GO" id="GO:0034647">
    <property type="term" value="F:histone H3K4me/H3K4me2/H3K4me3 demethylase activity"/>
    <property type="evidence" value="ECO:0007669"/>
    <property type="project" value="UniProtKB-EC"/>
</dbReference>
<dbReference type="Pfam" id="PF21323">
    <property type="entry name" value="KDM5_C-hel"/>
    <property type="match status" value="1"/>
</dbReference>
<keyword evidence="7" id="KW-0560">Oxidoreductase</keyword>
<dbReference type="InterPro" id="IPR013083">
    <property type="entry name" value="Znf_RING/FYVE/PHD"/>
</dbReference>
<reference evidence="17" key="2">
    <citation type="submission" date="2014-06" db="EMBL/GenBank/DDBJ databases">
        <title>The complete genome of Blastobotrys (Arxula) adeninivorans LS3 - a yeast of biotechnological interest.</title>
        <authorList>
            <person name="Kunze G."/>
            <person name="Gaillardin C."/>
            <person name="Czernicka M."/>
            <person name="Durrens P."/>
            <person name="Martin T."/>
            <person name="Boer E."/>
            <person name="Gabaldon T."/>
            <person name="Cruz J."/>
            <person name="Talla E."/>
            <person name="Marck C."/>
            <person name="Goffeau A."/>
            <person name="Barbe V."/>
            <person name="Baret P."/>
            <person name="Baronian K."/>
            <person name="Beier S."/>
            <person name="Bleykasten C."/>
            <person name="Bode R."/>
            <person name="Casaregola S."/>
            <person name="Despons L."/>
            <person name="Fairhead C."/>
            <person name="Giersberg M."/>
            <person name="Gierski P."/>
            <person name="Hahnel U."/>
            <person name="Hartmann A."/>
            <person name="Jankowska D."/>
            <person name="Jubin C."/>
            <person name="Jung P."/>
            <person name="Lafontaine I."/>
            <person name="Leh-Louis V."/>
            <person name="Lemaire M."/>
            <person name="Marcet-Houben M."/>
            <person name="Mascher M."/>
            <person name="Morel G."/>
            <person name="Richard G.-F."/>
            <person name="Riechen J."/>
            <person name="Sacerdot C."/>
            <person name="Sarkar A."/>
            <person name="Savel G."/>
            <person name="Schacherer J."/>
            <person name="Sherman D."/>
            <person name="Straub M.-L."/>
            <person name="Stein N."/>
            <person name="Thierry A."/>
            <person name="Trautwein-Schult A."/>
            <person name="Westhof E."/>
            <person name="Worch S."/>
            <person name="Dujon B."/>
            <person name="Souciet J.-L."/>
            <person name="Wincker P."/>
            <person name="Scholz U."/>
            <person name="Neuveglise N."/>
        </authorList>
    </citation>
    <scope>NUCLEOTIDE SEQUENCE</scope>
    <source>
        <strain evidence="17">LS3</strain>
    </source>
</reference>
<dbReference type="InterPro" id="IPR003349">
    <property type="entry name" value="JmjN"/>
</dbReference>
<feature type="region of interest" description="Disordered" evidence="12">
    <location>
        <begin position="1"/>
        <end position="29"/>
    </location>
</feature>
<dbReference type="InterPro" id="IPR019786">
    <property type="entry name" value="Zinc_finger_PHD-type_CS"/>
</dbReference>
<dbReference type="SMART" id="SM00249">
    <property type="entry name" value="PHD"/>
    <property type="match status" value="1"/>
</dbReference>
<evidence type="ECO:0000256" key="2">
    <source>
        <dbReference type="ARBA" id="ARBA00006801"/>
    </source>
</evidence>
<accession>A0A060T5J9</accession>
<evidence type="ECO:0000256" key="10">
    <source>
        <dbReference type="ARBA" id="ARBA00048734"/>
    </source>
</evidence>
<dbReference type="PANTHER" id="PTHR10694:SF33">
    <property type="entry name" value="LYSINE-SPECIFIC DEMETHYLASE 5"/>
    <property type="match status" value="1"/>
</dbReference>
<dbReference type="SUPFAM" id="SSF57903">
    <property type="entry name" value="FYVE/PHD zinc finger"/>
    <property type="match status" value="1"/>
</dbReference>
<dbReference type="PROSITE" id="PS51011">
    <property type="entry name" value="ARID"/>
    <property type="match status" value="1"/>
</dbReference>
<dbReference type="PhylomeDB" id="A0A060T5J9"/>
<dbReference type="InterPro" id="IPR019787">
    <property type="entry name" value="Znf_PHD-finger"/>
</dbReference>
<evidence type="ECO:0000313" key="17">
    <source>
        <dbReference type="EMBL" id="CDP36405.1"/>
    </source>
</evidence>
<dbReference type="SUPFAM" id="SSF46774">
    <property type="entry name" value="ARID-like"/>
    <property type="match status" value="1"/>
</dbReference>
<keyword evidence="9" id="KW-0539">Nucleus</keyword>
<dbReference type="InterPro" id="IPR001606">
    <property type="entry name" value="ARID_dom"/>
</dbReference>
<evidence type="ECO:0000259" key="16">
    <source>
        <dbReference type="PROSITE" id="PS51184"/>
    </source>
</evidence>
<feature type="compositionally biased region" description="Basic and acidic residues" evidence="12">
    <location>
        <begin position="205"/>
        <end position="214"/>
    </location>
</feature>
<feature type="compositionally biased region" description="Basic and acidic residues" evidence="12">
    <location>
        <begin position="12"/>
        <end position="29"/>
    </location>
</feature>
<feature type="domain" description="JmjN" evidence="15">
    <location>
        <begin position="35"/>
        <end position="76"/>
    </location>
</feature>
<dbReference type="PROSITE" id="PS01359">
    <property type="entry name" value="ZF_PHD_1"/>
    <property type="match status" value="1"/>
</dbReference>
<dbReference type="GO" id="GO:0005634">
    <property type="term" value="C:nucleus"/>
    <property type="evidence" value="ECO:0007669"/>
    <property type="project" value="UniProtKB-SubCell"/>
</dbReference>
<dbReference type="GO" id="GO:0006355">
    <property type="term" value="P:regulation of DNA-templated transcription"/>
    <property type="evidence" value="ECO:0007669"/>
    <property type="project" value="TreeGrafter"/>
</dbReference>
<evidence type="ECO:0000256" key="1">
    <source>
        <dbReference type="ARBA" id="ARBA00004123"/>
    </source>
</evidence>
<dbReference type="SMART" id="SM00558">
    <property type="entry name" value="JmjC"/>
    <property type="match status" value="1"/>
</dbReference>
<evidence type="ECO:0000256" key="7">
    <source>
        <dbReference type="ARBA" id="ARBA00023002"/>
    </source>
</evidence>
<comment type="similarity">
    <text evidence="2">Belongs to the JARID1 histone demethylase family.</text>
</comment>
<feature type="region of interest" description="Disordered" evidence="12">
    <location>
        <begin position="198"/>
        <end position="331"/>
    </location>
</feature>
<dbReference type="PANTHER" id="PTHR10694">
    <property type="entry name" value="LYSINE-SPECIFIC DEMETHYLASE"/>
    <property type="match status" value="1"/>
</dbReference>
<evidence type="ECO:0000256" key="6">
    <source>
        <dbReference type="ARBA" id="ARBA00022833"/>
    </source>
</evidence>
<keyword evidence="4" id="KW-0479">Metal-binding</keyword>
<evidence type="ECO:0000256" key="3">
    <source>
        <dbReference type="ARBA" id="ARBA00012902"/>
    </source>
</evidence>
<dbReference type="Pfam" id="PF02373">
    <property type="entry name" value="JmjC"/>
    <property type="match status" value="1"/>
</dbReference>
<evidence type="ECO:0000256" key="8">
    <source>
        <dbReference type="ARBA" id="ARBA00023004"/>
    </source>
</evidence>
<evidence type="ECO:0000256" key="12">
    <source>
        <dbReference type="SAM" id="MobiDB-lite"/>
    </source>
</evidence>
<keyword evidence="5 11" id="KW-0863">Zinc-finger</keyword>
<gene>
    <name evidence="17" type="ORF">GNLVRS02_ARAD1B12210g</name>
</gene>
<evidence type="ECO:0000256" key="9">
    <source>
        <dbReference type="ARBA" id="ARBA00023242"/>
    </source>
</evidence>
<dbReference type="AlphaFoldDB" id="A0A060T5J9"/>
<dbReference type="PROSITE" id="PS51183">
    <property type="entry name" value="JMJN"/>
    <property type="match status" value="1"/>
</dbReference>
<evidence type="ECO:0000256" key="11">
    <source>
        <dbReference type="PROSITE-ProRule" id="PRU00146"/>
    </source>
</evidence>
<dbReference type="PROSITE" id="PS51184">
    <property type="entry name" value="JMJC"/>
    <property type="match status" value="1"/>
</dbReference>
<dbReference type="CDD" id="cd15489">
    <property type="entry name" value="PHD_SF"/>
    <property type="match status" value="1"/>
</dbReference>
<sequence>MTLREIAGVGEVEIRPPPENQDSHKTERPFRLLEAPTFRPTKEEFKDPYEYIKSLAPAGQQYGIVKIIPPESWQPKFALDTGSFKFGTRRQTIKSMGAATRSTMEWIDRMARFHMLNGFTIEKYPRLVDGTMVNLFTVKRLVDLQQTIPELVQDHTAFWNAVCRRMQVDLVHASEVSRLYWTLVVPYERYCAHVRASPSFSKQQEGPKDPKDSQDSQDPQDALEQKEVKSDPDRAELNDMRDMKTEAKKESIRLKRSADSLISPPPEAPEEGIKARRRSSRLQSRAGTKSSENDDQGDDSGGSRARRKVSYAEDDVEEDEEEDEDEEDVAECPVCTKEIESKQRFFHCSECDEYYHGWCLGFDLSLVTVDQASALSNWYCPKCLVDTSQFYFDEGNQYTLSTFKEMADDFKDEYLSQNMPGYDTASRDKVECFIEEDFWRHVEDVRSALTVEYGADVKCDEQGSGFPLVAKDPYHKYARDQWNLNNFPQLKKSLFHYMRGDISGVTLPWAYVGMLFSAFCWHSEDHYTYSVNYQHFGDTKTWYGVPGSRASDFEAVCRNVAPDIFANQPDTLFQRATIVPPRRIIEHGVPCYVADQRAGQFIITFPKAYHCGLNQGFNFNEAVNYAPPEWIPFGRESVEHYRIQHRAPLFSLEELLVRVAQRSRTNDEVGDWLPRELQFMIDNEQRIRQATVKRFPGIEQIIDPADRSDEEEIQCTECNGLSYLSRLVLVDKKGRRLSTHCHHDASTVKLKPGYRFVLYARYTLEYLQKLLDDIDTQTQTGNEPQPVATAIQAN</sequence>
<dbReference type="EMBL" id="HG937692">
    <property type="protein sequence ID" value="CDP36405.1"/>
    <property type="molecule type" value="Genomic_DNA"/>
</dbReference>
<dbReference type="SMART" id="SM00545">
    <property type="entry name" value="JmjN"/>
    <property type="match status" value="1"/>
</dbReference>
<evidence type="ECO:0000259" key="15">
    <source>
        <dbReference type="PROSITE" id="PS51183"/>
    </source>
</evidence>
<organism evidence="17">
    <name type="scientific">Blastobotrys adeninivorans</name>
    <name type="common">Yeast</name>
    <name type="synonym">Arxula adeninivorans</name>
    <dbReference type="NCBI Taxonomy" id="409370"/>
    <lineage>
        <taxon>Eukaryota</taxon>
        <taxon>Fungi</taxon>
        <taxon>Dikarya</taxon>
        <taxon>Ascomycota</taxon>
        <taxon>Saccharomycotina</taxon>
        <taxon>Dipodascomycetes</taxon>
        <taxon>Dipodascales</taxon>
        <taxon>Trichomonascaceae</taxon>
        <taxon>Blastobotrys</taxon>
    </lineage>
</organism>
<dbReference type="EC" id="1.14.11.67" evidence="3"/>
<proteinExistence type="inferred from homology"/>
<comment type="catalytic activity">
    <reaction evidence="10">
        <text>N(6),N(6),N(6)-trimethyl-L-lysyl(4)-[histone H3] + 3 2-oxoglutarate + 3 O2 = L-lysyl(4)-[histone H3] + 3 formaldehyde + 3 succinate + 3 CO2</text>
        <dbReference type="Rhea" id="RHEA:60208"/>
        <dbReference type="Rhea" id="RHEA-COMP:15537"/>
        <dbReference type="Rhea" id="RHEA-COMP:15547"/>
        <dbReference type="ChEBI" id="CHEBI:15379"/>
        <dbReference type="ChEBI" id="CHEBI:16526"/>
        <dbReference type="ChEBI" id="CHEBI:16810"/>
        <dbReference type="ChEBI" id="CHEBI:16842"/>
        <dbReference type="ChEBI" id="CHEBI:29969"/>
        <dbReference type="ChEBI" id="CHEBI:30031"/>
        <dbReference type="ChEBI" id="CHEBI:61961"/>
        <dbReference type="EC" id="1.14.11.67"/>
    </reaction>
</comment>
<dbReference type="SUPFAM" id="SSF51197">
    <property type="entry name" value="Clavaminate synthase-like"/>
    <property type="match status" value="1"/>
</dbReference>
<dbReference type="GO" id="GO:0008270">
    <property type="term" value="F:zinc ion binding"/>
    <property type="evidence" value="ECO:0007669"/>
    <property type="project" value="UniProtKB-KW"/>
</dbReference>
<feature type="compositionally biased region" description="Acidic residues" evidence="12">
    <location>
        <begin position="312"/>
        <end position="330"/>
    </location>
</feature>
<protein>
    <recommendedName>
        <fullName evidence="3">[histone H3]-trimethyl-L-lysine(4) demethylase</fullName>
        <ecNumber evidence="3">1.14.11.67</ecNumber>
    </recommendedName>
</protein>
<feature type="domain" description="JmjC" evidence="16">
    <location>
        <begin position="476"/>
        <end position="642"/>
    </location>
</feature>
<dbReference type="Gene3D" id="2.60.120.650">
    <property type="entry name" value="Cupin"/>
    <property type="match status" value="2"/>
</dbReference>